<evidence type="ECO:0000313" key="1">
    <source>
        <dbReference type="EMBL" id="KAK2983627.1"/>
    </source>
</evidence>
<keyword evidence="2" id="KW-1185">Reference proteome</keyword>
<dbReference type="SUPFAM" id="SSF52935">
    <property type="entry name" value="PK C-terminal domain-like"/>
    <property type="match status" value="1"/>
</dbReference>
<dbReference type="EMBL" id="JAVXUO010001311">
    <property type="protein sequence ID" value="KAK2983627.1"/>
    <property type="molecule type" value="Genomic_DNA"/>
</dbReference>
<dbReference type="InterPro" id="IPR036918">
    <property type="entry name" value="Pyrv_Knase_C_sf"/>
</dbReference>
<name>A0AA88UQ58_9ASTE</name>
<dbReference type="Proteomes" id="UP001187471">
    <property type="component" value="Unassembled WGS sequence"/>
</dbReference>
<sequence length="80" mass="8384">MACRKRIQQRLALYQGVCPIYMQFSDDAEETFTNALALLQLPERVRLGLAFVLLEGGAEASDEGVEAAPGLAEGAGAGGG</sequence>
<dbReference type="Gene3D" id="3.40.1380.20">
    <property type="entry name" value="Pyruvate kinase, C-terminal domain"/>
    <property type="match status" value="1"/>
</dbReference>
<accession>A0AA88UQ58</accession>
<reference evidence="1" key="1">
    <citation type="submission" date="2022-12" db="EMBL/GenBank/DDBJ databases">
        <title>Draft genome assemblies for two species of Escallonia (Escalloniales).</title>
        <authorList>
            <person name="Chanderbali A."/>
            <person name="Dervinis C."/>
            <person name="Anghel I."/>
            <person name="Soltis D."/>
            <person name="Soltis P."/>
            <person name="Zapata F."/>
        </authorList>
    </citation>
    <scope>NUCLEOTIDE SEQUENCE</scope>
    <source>
        <strain evidence="1">UCBG92.1500</strain>
        <tissue evidence="1">Leaf</tissue>
    </source>
</reference>
<organism evidence="1 2">
    <name type="scientific">Escallonia rubra</name>
    <dbReference type="NCBI Taxonomy" id="112253"/>
    <lineage>
        <taxon>Eukaryota</taxon>
        <taxon>Viridiplantae</taxon>
        <taxon>Streptophyta</taxon>
        <taxon>Embryophyta</taxon>
        <taxon>Tracheophyta</taxon>
        <taxon>Spermatophyta</taxon>
        <taxon>Magnoliopsida</taxon>
        <taxon>eudicotyledons</taxon>
        <taxon>Gunneridae</taxon>
        <taxon>Pentapetalae</taxon>
        <taxon>asterids</taxon>
        <taxon>campanulids</taxon>
        <taxon>Escalloniales</taxon>
        <taxon>Escalloniaceae</taxon>
        <taxon>Escallonia</taxon>
    </lineage>
</organism>
<evidence type="ECO:0000313" key="2">
    <source>
        <dbReference type="Proteomes" id="UP001187471"/>
    </source>
</evidence>
<comment type="caution">
    <text evidence="1">The sequence shown here is derived from an EMBL/GenBank/DDBJ whole genome shotgun (WGS) entry which is preliminary data.</text>
</comment>
<proteinExistence type="predicted"/>
<protein>
    <submittedName>
        <fullName evidence="1">Uncharacterized protein</fullName>
    </submittedName>
</protein>
<gene>
    <name evidence="1" type="ORF">RJ640_023161</name>
</gene>
<dbReference type="AlphaFoldDB" id="A0AA88UQ58"/>